<evidence type="ECO:0000259" key="1">
    <source>
        <dbReference type="Pfam" id="PF13843"/>
    </source>
</evidence>
<evidence type="ECO:0000313" key="2">
    <source>
        <dbReference type="EMBL" id="KRZ70299.1"/>
    </source>
</evidence>
<name>A0A0V1MEJ1_9BILA</name>
<sequence>MVHVCVLYGIWDIVSVDNIESGEEPQIGLANSIAEQLAQPFVNSNKNVFMDPHFTSYSILQYLLEHGLTVVDTVSAHRRDVPACLRKATRRDIYSTLAAYEHNKKVTMISYVPRKNRNVLLMISCHAKLKIDNQRDDKRPNIINDYNLGKGGVDSMDARIEDFGCKRKTNRYTMLMLYRIVDVCINNAFLLMRHQQSYQKTKKRFMKELSAQLAKQNIEMRYQNRTKFTHM</sequence>
<accession>A0A0V1MEJ1</accession>
<reference evidence="2 3" key="1">
    <citation type="submission" date="2015-01" db="EMBL/GenBank/DDBJ databases">
        <title>Evolution of Trichinella species and genotypes.</title>
        <authorList>
            <person name="Korhonen P.K."/>
            <person name="Edoardo P."/>
            <person name="Giuseppe L.R."/>
            <person name="Gasser R.B."/>
        </authorList>
    </citation>
    <scope>NUCLEOTIDE SEQUENCE [LARGE SCALE GENOMIC DNA]</scope>
    <source>
        <strain evidence="2">ISS1980</strain>
    </source>
</reference>
<dbReference type="EMBL" id="JYDO01000116">
    <property type="protein sequence ID" value="KRZ70299.1"/>
    <property type="molecule type" value="Genomic_DNA"/>
</dbReference>
<dbReference type="OrthoDB" id="6507178at2759"/>
<gene>
    <name evidence="2" type="ORF">T10_2738</name>
</gene>
<dbReference type="InterPro" id="IPR029526">
    <property type="entry name" value="PGBD"/>
</dbReference>
<dbReference type="Pfam" id="PF13843">
    <property type="entry name" value="DDE_Tnp_1_7"/>
    <property type="match status" value="1"/>
</dbReference>
<dbReference type="STRING" id="268474.A0A0V1MEJ1"/>
<dbReference type="Proteomes" id="UP000054843">
    <property type="component" value="Unassembled WGS sequence"/>
</dbReference>
<proteinExistence type="predicted"/>
<keyword evidence="3" id="KW-1185">Reference proteome</keyword>
<feature type="domain" description="PiggyBac transposable element-derived protein" evidence="1">
    <location>
        <begin position="23"/>
        <end position="189"/>
    </location>
</feature>
<dbReference type="AlphaFoldDB" id="A0A0V1MEJ1"/>
<dbReference type="PANTHER" id="PTHR46599">
    <property type="entry name" value="PIGGYBAC TRANSPOSABLE ELEMENT-DERIVED PROTEIN 4"/>
    <property type="match status" value="1"/>
</dbReference>
<comment type="caution">
    <text evidence="2">The sequence shown here is derived from an EMBL/GenBank/DDBJ whole genome shotgun (WGS) entry which is preliminary data.</text>
</comment>
<protein>
    <recommendedName>
        <fullName evidence="1">PiggyBac transposable element-derived protein domain-containing protein</fullName>
    </recommendedName>
</protein>
<evidence type="ECO:0000313" key="3">
    <source>
        <dbReference type="Proteomes" id="UP000054843"/>
    </source>
</evidence>
<organism evidence="2 3">
    <name type="scientific">Trichinella papuae</name>
    <dbReference type="NCBI Taxonomy" id="268474"/>
    <lineage>
        <taxon>Eukaryota</taxon>
        <taxon>Metazoa</taxon>
        <taxon>Ecdysozoa</taxon>
        <taxon>Nematoda</taxon>
        <taxon>Enoplea</taxon>
        <taxon>Dorylaimia</taxon>
        <taxon>Trichinellida</taxon>
        <taxon>Trichinellidae</taxon>
        <taxon>Trichinella</taxon>
    </lineage>
</organism>
<dbReference type="PANTHER" id="PTHR46599:SF6">
    <property type="entry name" value="DUAL SPECIFICITY PHOSPHATASE 26"/>
    <property type="match status" value="1"/>
</dbReference>